<accession>A0ABT1AAM7</accession>
<dbReference type="EMBL" id="JAGSOV010000074">
    <property type="protein sequence ID" value="MCO1659988.1"/>
    <property type="molecule type" value="Genomic_DNA"/>
</dbReference>
<dbReference type="GO" id="GO:0016787">
    <property type="term" value="F:hydrolase activity"/>
    <property type="evidence" value="ECO:0007669"/>
    <property type="project" value="UniProtKB-KW"/>
</dbReference>
<evidence type="ECO:0000313" key="4">
    <source>
        <dbReference type="EMBL" id="MCO1659988.1"/>
    </source>
</evidence>
<proteinExistence type="predicted"/>
<dbReference type="SUPFAM" id="SSF53474">
    <property type="entry name" value="alpha/beta-Hydrolases"/>
    <property type="match status" value="1"/>
</dbReference>
<evidence type="ECO:0000256" key="1">
    <source>
        <dbReference type="ARBA" id="ARBA00022801"/>
    </source>
</evidence>
<reference evidence="4" key="1">
    <citation type="submission" date="2021-04" db="EMBL/GenBank/DDBJ databases">
        <title>Pseudonocardia sp. nov., isolated from sandy soil of mangrove forest.</title>
        <authorList>
            <person name="Zan Z."/>
            <person name="Huang R."/>
            <person name="Liu W."/>
        </authorList>
    </citation>
    <scope>NUCLEOTIDE SEQUENCE</scope>
    <source>
        <strain evidence="4">S2-4</strain>
    </source>
</reference>
<feature type="domain" description="BD-FAE-like" evidence="3">
    <location>
        <begin position="93"/>
        <end position="306"/>
    </location>
</feature>
<protein>
    <submittedName>
        <fullName evidence="4">Alpha/beta hydrolase</fullName>
    </submittedName>
</protein>
<dbReference type="InterPro" id="IPR029058">
    <property type="entry name" value="AB_hydrolase_fold"/>
</dbReference>
<dbReference type="PANTHER" id="PTHR48081:SF6">
    <property type="entry name" value="PEPTIDASE S9 PROLYL OLIGOPEPTIDASE CATALYTIC DOMAIN-CONTAINING PROTEIN"/>
    <property type="match status" value="1"/>
</dbReference>
<comment type="caution">
    <text evidence="4">The sequence shown here is derived from an EMBL/GenBank/DDBJ whole genome shotgun (WGS) entry which is preliminary data.</text>
</comment>
<keyword evidence="2" id="KW-0812">Transmembrane</keyword>
<gene>
    <name evidence="4" type="ORF">KDL28_33515</name>
</gene>
<dbReference type="RefSeq" id="WP_252445180.1">
    <property type="nucleotide sequence ID" value="NZ_JAGSOV010000074.1"/>
</dbReference>
<dbReference type="Proteomes" id="UP001165283">
    <property type="component" value="Unassembled WGS sequence"/>
</dbReference>
<dbReference type="InterPro" id="IPR050300">
    <property type="entry name" value="GDXG_lipolytic_enzyme"/>
</dbReference>
<name>A0ABT1AAM7_9PSEU</name>
<dbReference type="PANTHER" id="PTHR48081">
    <property type="entry name" value="AB HYDROLASE SUPERFAMILY PROTEIN C4A8.06C"/>
    <property type="match status" value="1"/>
</dbReference>
<keyword evidence="2" id="KW-1133">Transmembrane helix</keyword>
<sequence>MAASARGEPMAAGGQVRFHRGRRFWRLVVPVVSATGVLAAFRLSPWPGALVIRAVFEANNARVTAAMAGHAPATDVQRITDQQYRVGDEDALLDVYFPAAAPAGARLPVIVWTHGGAWLSGSKDDAAPYFELLAAQGFTVVAPNYTLAPRKPYPAQLHQLNRAHAYVVENAERFHADTGTVFLAGDSAGAQLSSQLAALITNPAHAAEVGIVPSLSPAQLCGVVLNCGIYRMERLTHPSPTLPRLVGWGNDVATWAYAGTRDFSDPVIRQMSPYHHVTADFPPTFISGGNGDPLTEAQSEPFADKLRSLGVRTTSLFHPVDHEPALPHEYQFDLGTEEGRVALATTVEFLRDQLAEAG</sequence>
<evidence type="ECO:0000256" key="2">
    <source>
        <dbReference type="SAM" id="Phobius"/>
    </source>
</evidence>
<evidence type="ECO:0000259" key="3">
    <source>
        <dbReference type="Pfam" id="PF20434"/>
    </source>
</evidence>
<dbReference type="Pfam" id="PF20434">
    <property type="entry name" value="BD-FAE"/>
    <property type="match status" value="1"/>
</dbReference>
<dbReference type="Gene3D" id="3.40.50.1820">
    <property type="entry name" value="alpha/beta hydrolase"/>
    <property type="match status" value="1"/>
</dbReference>
<dbReference type="InterPro" id="IPR049492">
    <property type="entry name" value="BD-FAE-like_dom"/>
</dbReference>
<keyword evidence="5" id="KW-1185">Reference proteome</keyword>
<keyword evidence="2" id="KW-0472">Membrane</keyword>
<keyword evidence="1 4" id="KW-0378">Hydrolase</keyword>
<organism evidence="4 5">
    <name type="scientific">Pseudonocardia humida</name>
    <dbReference type="NCBI Taxonomy" id="2800819"/>
    <lineage>
        <taxon>Bacteria</taxon>
        <taxon>Bacillati</taxon>
        <taxon>Actinomycetota</taxon>
        <taxon>Actinomycetes</taxon>
        <taxon>Pseudonocardiales</taxon>
        <taxon>Pseudonocardiaceae</taxon>
        <taxon>Pseudonocardia</taxon>
    </lineage>
</organism>
<evidence type="ECO:0000313" key="5">
    <source>
        <dbReference type="Proteomes" id="UP001165283"/>
    </source>
</evidence>
<feature type="transmembrane region" description="Helical" evidence="2">
    <location>
        <begin position="24"/>
        <end position="43"/>
    </location>
</feature>